<feature type="transmembrane region" description="Helical" evidence="8">
    <location>
        <begin position="245"/>
        <end position="271"/>
    </location>
</feature>
<feature type="transmembrane region" description="Helical" evidence="8">
    <location>
        <begin position="291"/>
        <end position="315"/>
    </location>
</feature>
<keyword evidence="6 8" id="KW-1133">Transmembrane helix</keyword>
<dbReference type="GO" id="GO:0005886">
    <property type="term" value="C:plasma membrane"/>
    <property type="evidence" value="ECO:0007669"/>
    <property type="project" value="UniProtKB-SubCell"/>
</dbReference>
<sequence length="341" mass="36539">MKEKLATPVRWLLLVVGIPVGLYLGKSFLIPLAIGMILAMMLNPVLDWLLRKKVGEGWAITACTLLVVLFFVFLGGLLAFQVGAVAEDWPQMQQKANEMLDQLQGYIQEQFGLSPQKQIEEAKKLLTTMGSGGGAILGALVSGVTGFLLMIVYVVLLLSQRERIKGAILKAVPKAEQPRAHKALKEIRETAGGYLWGILKVISILAAMYAVGFLIGGVKYAVLIALITALFAIIPYLGNIIGGSLACLLALVSGDSSSVLVVLGVMTVAQVVESYFLEPLIVGRQVGLNPFITIACVVGFSALWGPVGAIIAIPLTSILQISFKYLPGTEPLAYLMGKEEE</sequence>
<feature type="transmembrane region" description="Helical" evidence="8">
    <location>
        <begin position="135"/>
        <end position="158"/>
    </location>
</feature>
<comment type="similarity">
    <text evidence="2">Belongs to the autoinducer-2 exporter (AI-2E) (TC 2.A.86) family.</text>
</comment>
<feature type="transmembrane region" description="Helical" evidence="8">
    <location>
        <begin position="30"/>
        <end position="50"/>
    </location>
</feature>
<feature type="transmembrane region" description="Helical" evidence="8">
    <location>
        <begin position="220"/>
        <end position="238"/>
    </location>
</feature>
<dbReference type="RefSeq" id="WP_184174133.1">
    <property type="nucleotide sequence ID" value="NZ_JACHGF010000003.1"/>
</dbReference>
<evidence type="ECO:0000313" key="10">
    <source>
        <dbReference type="Proteomes" id="UP000557307"/>
    </source>
</evidence>
<evidence type="ECO:0000256" key="8">
    <source>
        <dbReference type="SAM" id="Phobius"/>
    </source>
</evidence>
<evidence type="ECO:0000256" key="7">
    <source>
        <dbReference type="ARBA" id="ARBA00023136"/>
    </source>
</evidence>
<feature type="transmembrane region" description="Helical" evidence="8">
    <location>
        <begin position="194"/>
        <end position="214"/>
    </location>
</feature>
<reference evidence="9 10" key="1">
    <citation type="submission" date="2020-08" db="EMBL/GenBank/DDBJ databases">
        <title>Genomic Encyclopedia of Type Strains, Phase IV (KMG-IV): sequencing the most valuable type-strain genomes for metagenomic binning, comparative biology and taxonomic classification.</title>
        <authorList>
            <person name="Goeker M."/>
        </authorList>
    </citation>
    <scope>NUCLEOTIDE SEQUENCE [LARGE SCALE GENOMIC DNA]</scope>
    <source>
        <strain evidence="9 10">DSM 105074</strain>
    </source>
</reference>
<evidence type="ECO:0000256" key="5">
    <source>
        <dbReference type="ARBA" id="ARBA00022692"/>
    </source>
</evidence>
<keyword evidence="4" id="KW-1003">Cell membrane</keyword>
<name>A0A840TJ08_9BACT</name>
<keyword evidence="3" id="KW-0813">Transport</keyword>
<evidence type="ECO:0000256" key="3">
    <source>
        <dbReference type="ARBA" id="ARBA00022448"/>
    </source>
</evidence>
<keyword evidence="10" id="KW-1185">Reference proteome</keyword>
<dbReference type="Pfam" id="PF01594">
    <property type="entry name" value="AI-2E_transport"/>
    <property type="match status" value="1"/>
</dbReference>
<dbReference type="Proteomes" id="UP000557307">
    <property type="component" value="Unassembled WGS sequence"/>
</dbReference>
<dbReference type="GO" id="GO:0055085">
    <property type="term" value="P:transmembrane transport"/>
    <property type="evidence" value="ECO:0007669"/>
    <property type="project" value="TreeGrafter"/>
</dbReference>
<protein>
    <submittedName>
        <fullName evidence="9">Putative PurR-regulated permease PerM</fullName>
    </submittedName>
</protein>
<keyword evidence="7 8" id="KW-0472">Membrane</keyword>
<feature type="transmembrane region" description="Helical" evidence="8">
    <location>
        <begin position="57"/>
        <end position="80"/>
    </location>
</feature>
<evidence type="ECO:0000256" key="6">
    <source>
        <dbReference type="ARBA" id="ARBA00022989"/>
    </source>
</evidence>
<gene>
    <name evidence="9" type="ORF">HNQ92_002319</name>
</gene>
<comment type="subcellular location">
    <subcellularLocation>
        <location evidence="1">Cell membrane</location>
        <topology evidence="1">Multi-pass membrane protein</topology>
    </subcellularLocation>
</comment>
<dbReference type="PANTHER" id="PTHR21716">
    <property type="entry name" value="TRANSMEMBRANE PROTEIN"/>
    <property type="match status" value="1"/>
</dbReference>
<accession>A0A840TJ08</accession>
<dbReference type="PANTHER" id="PTHR21716:SF53">
    <property type="entry name" value="PERMEASE PERM-RELATED"/>
    <property type="match status" value="1"/>
</dbReference>
<keyword evidence="5 8" id="KW-0812">Transmembrane</keyword>
<evidence type="ECO:0000313" key="9">
    <source>
        <dbReference type="EMBL" id="MBB5284176.1"/>
    </source>
</evidence>
<comment type="caution">
    <text evidence="9">The sequence shown here is derived from an EMBL/GenBank/DDBJ whole genome shotgun (WGS) entry which is preliminary data.</text>
</comment>
<dbReference type="InterPro" id="IPR002549">
    <property type="entry name" value="AI-2E-like"/>
</dbReference>
<feature type="transmembrane region" description="Helical" evidence="8">
    <location>
        <begin position="7"/>
        <end position="24"/>
    </location>
</feature>
<dbReference type="EMBL" id="JACHGF010000003">
    <property type="protein sequence ID" value="MBB5284176.1"/>
    <property type="molecule type" value="Genomic_DNA"/>
</dbReference>
<evidence type="ECO:0000256" key="4">
    <source>
        <dbReference type="ARBA" id="ARBA00022475"/>
    </source>
</evidence>
<proteinExistence type="inferred from homology"/>
<evidence type="ECO:0000256" key="1">
    <source>
        <dbReference type="ARBA" id="ARBA00004651"/>
    </source>
</evidence>
<dbReference type="AlphaFoldDB" id="A0A840TJ08"/>
<evidence type="ECO:0000256" key="2">
    <source>
        <dbReference type="ARBA" id="ARBA00009773"/>
    </source>
</evidence>
<organism evidence="9 10">
    <name type="scientific">Rhabdobacter roseus</name>
    <dbReference type="NCBI Taxonomy" id="1655419"/>
    <lineage>
        <taxon>Bacteria</taxon>
        <taxon>Pseudomonadati</taxon>
        <taxon>Bacteroidota</taxon>
        <taxon>Cytophagia</taxon>
        <taxon>Cytophagales</taxon>
        <taxon>Cytophagaceae</taxon>
        <taxon>Rhabdobacter</taxon>
    </lineage>
</organism>